<sequence length="343" mass="38677">MRIKTGIAGFGLSGQVFHAPFIHANPGFELTAVVERRTKKAFANYPDVRSVASFGELLEQDVELVVVNTPDATHFDFCRRALEAGKHVVVEKPFVTTCAEAESLVELAERKGLMLTVYQNRRWDNDFLTVRQVLETGALGRVVELQSSFQRYRPFLAESVWKEDPGETRVGITYNLGSHLCDQAVALFGKPRGVWATLGRLRDGSRIDDYSFVELLYPELKVSLRASMLVREEAPRFAVHGTAGSYVKYGTDPQENALRYENATPDDGVWIVEDERQWGVLHNDSGRCRYPTVPGNYMRFYDNVYRVLREGDEPAVTHAEMLTDMKILDAVFESDRTGNAVSL</sequence>
<evidence type="ECO:0000259" key="4">
    <source>
        <dbReference type="Pfam" id="PF22725"/>
    </source>
</evidence>
<gene>
    <name evidence="5" type="ORF">H8S08_01025</name>
</gene>
<proteinExistence type="inferred from homology"/>
<dbReference type="InterPro" id="IPR036291">
    <property type="entry name" value="NAD(P)-bd_dom_sf"/>
</dbReference>
<evidence type="ECO:0000259" key="3">
    <source>
        <dbReference type="Pfam" id="PF01408"/>
    </source>
</evidence>
<feature type="domain" description="Gfo/Idh/MocA-like oxidoreductase N-terminal" evidence="3">
    <location>
        <begin position="3"/>
        <end position="118"/>
    </location>
</feature>
<dbReference type="Pfam" id="PF01408">
    <property type="entry name" value="GFO_IDH_MocA"/>
    <property type="match status" value="1"/>
</dbReference>
<dbReference type="SUPFAM" id="SSF51735">
    <property type="entry name" value="NAD(P)-binding Rossmann-fold domains"/>
    <property type="match status" value="1"/>
</dbReference>
<comment type="caution">
    <text evidence="5">The sequence shown here is derived from an EMBL/GenBank/DDBJ whole genome shotgun (WGS) entry which is preliminary data.</text>
</comment>
<dbReference type="InterPro" id="IPR055170">
    <property type="entry name" value="GFO_IDH_MocA-like_dom"/>
</dbReference>
<keyword evidence="2" id="KW-0560">Oxidoreductase</keyword>
<accession>A0ABR7CIX8</accession>
<dbReference type="RefSeq" id="WP_101570872.1">
    <property type="nucleotide sequence ID" value="NZ_JACOOK010000001.1"/>
</dbReference>
<dbReference type="PANTHER" id="PTHR43708">
    <property type="entry name" value="CONSERVED EXPRESSED OXIDOREDUCTASE (EUROFUNG)"/>
    <property type="match status" value="1"/>
</dbReference>
<evidence type="ECO:0000256" key="1">
    <source>
        <dbReference type="ARBA" id="ARBA00010928"/>
    </source>
</evidence>
<keyword evidence="6" id="KW-1185">Reference proteome</keyword>
<evidence type="ECO:0000313" key="5">
    <source>
        <dbReference type="EMBL" id="MBC5615601.1"/>
    </source>
</evidence>
<feature type="domain" description="GFO/IDH/MocA-like oxidoreductase" evidence="4">
    <location>
        <begin position="127"/>
        <end position="246"/>
    </location>
</feature>
<evidence type="ECO:0000256" key="2">
    <source>
        <dbReference type="ARBA" id="ARBA00023002"/>
    </source>
</evidence>
<dbReference type="PANTHER" id="PTHR43708:SF5">
    <property type="entry name" value="CONSERVED EXPRESSED OXIDOREDUCTASE (EUROFUNG)-RELATED"/>
    <property type="match status" value="1"/>
</dbReference>
<organism evidence="5 6">
    <name type="scientific">Alistipes hominis</name>
    <dbReference type="NCBI Taxonomy" id="2763015"/>
    <lineage>
        <taxon>Bacteria</taxon>
        <taxon>Pseudomonadati</taxon>
        <taxon>Bacteroidota</taxon>
        <taxon>Bacteroidia</taxon>
        <taxon>Bacteroidales</taxon>
        <taxon>Rikenellaceae</taxon>
        <taxon>Alistipes</taxon>
    </lineage>
</organism>
<dbReference type="InterPro" id="IPR051317">
    <property type="entry name" value="Gfo/Idh/MocA_oxidoreduct"/>
</dbReference>
<name>A0ABR7CIX8_9BACT</name>
<reference evidence="5 6" key="1">
    <citation type="submission" date="2020-08" db="EMBL/GenBank/DDBJ databases">
        <title>Genome public.</title>
        <authorList>
            <person name="Liu C."/>
            <person name="Sun Q."/>
        </authorList>
    </citation>
    <scope>NUCLEOTIDE SEQUENCE [LARGE SCALE GENOMIC DNA]</scope>
    <source>
        <strain evidence="5 6">New-7</strain>
    </source>
</reference>
<dbReference type="InterPro" id="IPR000683">
    <property type="entry name" value="Gfo/Idh/MocA-like_OxRdtase_N"/>
</dbReference>
<dbReference type="EMBL" id="JACOOK010000001">
    <property type="protein sequence ID" value="MBC5615601.1"/>
    <property type="molecule type" value="Genomic_DNA"/>
</dbReference>
<dbReference type="Proteomes" id="UP000636891">
    <property type="component" value="Unassembled WGS sequence"/>
</dbReference>
<comment type="similarity">
    <text evidence="1">Belongs to the Gfo/Idh/MocA family.</text>
</comment>
<dbReference type="SUPFAM" id="SSF55347">
    <property type="entry name" value="Glyceraldehyde-3-phosphate dehydrogenase-like, C-terminal domain"/>
    <property type="match status" value="1"/>
</dbReference>
<protein>
    <submittedName>
        <fullName evidence="5">Gfo/Idh/MocA family oxidoreductase</fullName>
    </submittedName>
</protein>
<dbReference type="Pfam" id="PF22725">
    <property type="entry name" value="GFO_IDH_MocA_C3"/>
    <property type="match status" value="1"/>
</dbReference>
<dbReference type="Gene3D" id="3.40.50.720">
    <property type="entry name" value="NAD(P)-binding Rossmann-like Domain"/>
    <property type="match status" value="1"/>
</dbReference>
<evidence type="ECO:0000313" key="6">
    <source>
        <dbReference type="Proteomes" id="UP000636891"/>
    </source>
</evidence>
<dbReference type="Gene3D" id="3.30.360.10">
    <property type="entry name" value="Dihydrodipicolinate Reductase, domain 2"/>
    <property type="match status" value="1"/>
</dbReference>